<evidence type="ECO:0000256" key="2">
    <source>
        <dbReference type="ARBA" id="ARBA00023125"/>
    </source>
</evidence>
<dbReference type="CDD" id="cd00092">
    <property type="entry name" value="HTH_CRP"/>
    <property type="match status" value="1"/>
</dbReference>
<evidence type="ECO:0000256" key="3">
    <source>
        <dbReference type="ARBA" id="ARBA00023163"/>
    </source>
</evidence>
<organism evidence="5 6">
    <name type="scientific">Gloeobacter morelensis MG652769</name>
    <dbReference type="NCBI Taxonomy" id="2781736"/>
    <lineage>
        <taxon>Bacteria</taxon>
        <taxon>Bacillati</taxon>
        <taxon>Cyanobacteriota</taxon>
        <taxon>Cyanophyceae</taxon>
        <taxon>Gloeobacterales</taxon>
        <taxon>Gloeobacteraceae</taxon>
        <taxon>Gloeobacter</taxon>
        <taxon>Gloeobacter morelensis</taxon>
    </lineage>
</organism>
<dbReference type="Gene3D" id="2.60.120.10">
    <property type="entry name" value="Jelly Rolls"/>
    <property type="match status" value="1"/>
</dbReference>
<proteinExistence type="predicted"/>
<evidence type="ECO:0000259" key="4">
    <source>
        <dbReference type="PROSITE" id="PS51063"/>
    </source>
</evidence>
<keyword evidence="6" id="KW-1185">Reference proteome</keyword>
<dbReference type="InterPro" id="IPR018490">
    <property type="entry name" value="cNMP-bd_dom_sf"/>
</dbReference>
<keyword evidence="3" id="KW-0804">Transcription</keyword>
<feature type="domain" description="HTH crp-type" evidence="4">
    <location>
        <begin position="120"/>
        <end position="193"/>
    </location>
</feature>
<dbReference type="SUPFAM" id="SSF46785">
    <property type="entry name" value="Winged helix' DNA-binding domain"/>
    <property type="match status" value="1"/>
</dbReference>
<dbReference type="InterPro" id="IPR014710">
    <property type="entry name" value="RmlC-like_jellyroll"/>
</dbReference>
<sequence length="214" mass="23944">MSQLTLNSYQSLPQYHYCVGETIPCSAHHIYLCISGVVLIATSHATGEEGLLGLVTPSLPFGLPLSEVSPYRATALTAVSVYRLHVAELRQCPRIAQQVLPYLIESLKRNEEFLIVSNRRSIAERFEAFLALLCRRVGRRTEEGVLLDIRLTHQQIANAINATRVSVTRLLTRYREEGIVVERQQKWIVREADSRPPAPVVAEERVLTGQTAGV</sequence>
<dbReference type="Gene3D" id="1.10.10.10">
    <property type="entry name" value="Winged helix-like DNA-binding domain superfamily/Winged helix DNA-binding domain"/>
    <property type="match status" value="1"/>
</dbReference>
<dbReference type="InterPro" id="IPR012318">
    <property type="entry name" value="HTH_CRP"/>
</dbReference>
<dbReference type="Proteomes" id="UP001054846">
    <property type="component" value="Chromosome"/>
</dbReference>
<dbReference type="Pfam" id="PF13545">
    <property type="entry name" value="HTH_Crp_2"/>
    <property type="match status" value="1"/>
</dbReference>
<keyword evidence="1" id="KW-0805">Transcription regulation</keyword>
<reference evidence="5 6" key="1">
    <citation type="journal article" date="2021" name="Genome Biol. Evol.">
        <title>Complete Genome Sequencing of a Novel Gloeobacter Species from a Waterfall Cave in Mexico.</title>
        <authorList>
            <person name="Saw J.H."/>
            <person name="Cardona T."/>
            <person name="Montejano G."/>
        </authorList>
    </citation>
    <scope>NUCLEOTIDE SEQUENCE [LARGE SCALE GENOMIC DNA]</scope>
    <source>
        <strain evidence="5">MG652769</strain>
    </source>
</reference>
<protein>
    <submittedName>
        <fullName evidence="5">Crp/Fnr family transcriptional regulator</fullName>
    </submittedName>
</protein>
<dbReference type="PROSITE" id="PS51063">
    <property type="entry name" value="HTH_CRP_2"/>
    <property type="match status" value="1"/>
</dbReference>
<evidence type="ECO:0000313" key="6">
    <source>
        <dbReference type="Proteomes" id="UP001054846"/>
    </source>
</evidence>
<dbReference type="EMBL" id="CP063845">
    <property type="protein sequence ID" value="UFP96342.1"/>
    <property type="molecule type" value="Genomic_DNA"/>
</dbReference>
<dbReference type="InterPro" id="IPR036390">
    <property type="entry name" value="WH_DNA-bd_sf"/>
</dbReference>
<dbReference type="SMART" id="SM00419">
    <property type="entry name" value="HTH_CRP"/>
    <property type="match status" value="1"/>
</dbReference>
<evidence type="ECO:0000256" key="1">
    <source>
        <dbReference type="ARBA" id="ARBA00023015"/>
    </source>
</evidence>
<name>A0ABY3PRW2_9CYAN</name>
<keyword evidence="2" id="KW-0238">DNA-binding</keyword>
<gene>
    <name evidence="5" type="ORF">ISF26_09075</name>
</gene>
<dbReference type="InterPro" id="IPR036388">
    <property type="entry name" value="WH-like_DNA-bd_sf"/>
</dbReference>
<dbReference type="RefSeq" id="WP_230843587.1">
    <property type="nucleotide sequence ID" value="NZ_CP063845.1"/>
</dbReference>
<accession>A0ABY3PRW2</accession>
<evidence type="ECO:0000313" key="5">
    <source>
        <dbReference type="EMBL" id="UFP96342.1"/>
    </source>
</evidence>
<dbReference type="SUPFAM" id="SSF51206">
    <property type="entry name" value="cAMP-binding domain-like"/>
    <property type="match status" value="1"/>
</dbReference>